<dbReference type="CDD" id="cd18582">
    <property type="entry name" value="ABC_6TM_ATM1_ABCB7"/>
    <property type="match status" value="1"/>
</dbReference>
<evidence type="ECO:0000256" key="6">
    <source>
        <dbReference type="ARBA" id="ARBA00023136"/>
    </source>
</evidence>
<keyword evidence="12" id="KW-1185">Reference proteome</keyword>
<dbReference type="Proteomes" id="UP000485058">
    <property type="component" value="Unassembled WGS sequence"/>
</dbReference>
<keyword evidence="4" id="KW-0067">ATP-binding</keyword>
<dbReference type="Gene3D" id="3.40.50.300">
    <property type="entry name" value="P-loop containing nucleotide triphosphate hydrolases"/>
    <property type="match status" value="1"/>
</dbReference>
<evidence type="ECO:0000313" key="11">
    <source>
        <dbReference type="EMBL" id="GFH11909.1"/>
    </source>
</evidence>
<reference evidence="11 12" key="1">
    <citation type="submission" date="2020-02" db="EMBL/GenBank/DDBJ databases">
        <title>Draft genome sequence of Haematococcus lacustris strain NIES-144.</title>
        <authorList>
            <person name="Morimoto D."/>
            <person name="Nakagawa S."/>
            <person name="Yoshida T."/>
            <person name="Sawayama S."/>
        </authorList>
    </citation>
    <scope>NUCLEOTIDE SEQUENCE [LARGE SCALE GENOMIC DNA]</scope>
    <source>
        <strain evidence="11 12">NIES-144</strain>
    </source>
</reference>
<dbReference type="SMART" id="SM00382">
    <property type="entry name" value="AAA"/>
    <property type="match status" value="1"/>
</dbReference>
<feature type="region of interest" description="Disordered" evidence="7">
    <location>
        <begin position="654"/>
        <end position="682"/>
    </location>
</feature>
<dbReference type="InterPro" id="IPR011527">
    <property type="entry name" value="ABC1_TM_dom"/>
</dbReference>
<dbReference type="Gene3D" id="1.20.1560.10">
    <property type="entry name" value="ABC transporter type 1, transmembrane domain"/>
    <property type="match status" value="1"/>
</dbReference>
<protein>
    <submittedName>
        <fullName evidence="11">ABC family transporter: mitochondrial ATM1-like protein</fullName>
    </submittedName>
</protein>
<dbReference type="GO" id="GO:0005743">
    <property type="term" value="C:mitochondrial inner membrane"/>
    <property type="evidence" value="ECO:0007669"/>
    <property type="project" value="TreeGrafter"/>
</dbReference>
<dbReference type="PANTHER" id="PTHR24221">
    <property type="entry name" value="ATP-BINDING CASSETTE SUB-FAMILY B"/>
    <property type="match status" value="1"/>
</dbReference>
<keyword evidence="5 8" id="KW-1133">Transmembrane helix</keyword>
<keyword evidence="3" id="KW-0547">Nucleotide-binding</keyword>
<feature type="transmembrane region" description="Helical" evidence="8">
    <location>
        <begin position="33"/>
        <end position="56"/>
    </location>
</feature>
<evidence type="ECO:0000256" key="4">
    <source>
        <dbReference type="ARBA" id="ARBA00022840"/>
    </source>
</evidence>
<dbReference type="InterPro" id="IPR003439">
    <property type="entry name" value="ABC_transporter-like_ATP-bd"/>
</dbReference>
<evidence type="ECO:0000259" key="9">
    <source>
        <dbReference type="PROSITE" id="PS50893"/>
    </source>
</evidence>
<dbReference type="AlphaFoldDB" id="A0A699YZ72"/>
<evidence type="ECO:0000256" key="5">
    <source>
        <dbReference type="ARBA" id="ARBA00022989"/>
    </source>
</evidence>
<feature type="domain" description="ABC transporter" evidence="9">
    <location>
        <begin position="392"/>
        <end position="624"/>
    </location>
</feature>
<dbReference type="PANTHER" id="PTHR24221:SF470">
    <property type="entry name" value="MITOCHONDRIAL ABC TRANSPORTER ATM"/>
    <property type="match status" value="1"/>
</dbReference>
<dbReference type="GO" id="GO:0005524">
    <property type="term" value="F:ATP binding"/>
    <property type="evidence" value="ECO:0007669"/>
    <property type="project" value="UniProtKB-KW"/>
</dbReference>
<dbReference type="SUPFAM" id="SSF90123">
    <property type="entry name" value="ABC transporter transmembrane region"/>
    <property type="match status" value="1"/>
</dbReference>
<keyword evidence="2 8" id="KW-0812">Transmembrane</keyword>
<dbReference type="Pfam" id="PF00005">
    <property type="entry name" value="ABC_tran"/>
    <property type="match status" value="1"/>
</dbReference>
<dbReference type="GO" id="GO:0006879">
    <property type="term" value="P:intracellular iron ion homeostasis"/>
    <property type="evidence" value="ECO:0007669"/>
    <property type="project" value="TreeGrafter"/>
</dbReference>
<keyword evidence="6 8" id="KW-0472">Membrane</keyword>
<dbReference type="PROSITE" id="PS00211">
    <property type="entry name" value="ABC_TRANSPORTER_1"/>
    <property type="match status" value="1"/>
</dbReference>
<evidence type="ECO:0000313" key="12">
    <source>
        <dbReference type="Proteomes" id="UP000485058"/>
    </source>
</evidence>
<dbReference type="InterPro" id="IPR017871">
    <property type="entry name" value="ABC_transporter-like_CS"/>
</dbReference>
<feature type="transmembrane region" description="Helical" evidence="8">
    <location>
        <begin position="62"/>
        <end position="81"/>
    </location>
</feature>
<sequence length="728" mass="78041">SHVLDLDIKYHLDRRTGRLSRILERGTRSIQMLYRAVIFTFVPTALELLIVCGVLAKAFNPLVGGLVLATFGAYVAWSVTLTQMAAAARKHVNTLDNATSAKAVDALLSYETVALFNNQKLEVAQYNAYLKEYFKATVHTERLAAVLNAGQAIILAGGLTAIMVTALQVGKGGAVSAGDLVMIQGLLLQLWAPLQFLGWFYRELRSALVDMEDFFAVLRTRSALRDGNQVLPASYQPASPPTLHQSIPALQHPTLVATNGNGRYPNSQPAAHSVSNGAVHPAARCEVRILTGAADLEGRHPHSAIWPQPRRSRWVGGEYETTCSRLLISSEYEMRAEISKGVTLTVPSVGSSGSTLAPNLEPSLQWNTHCGPLQNGVVVCGVPMHMAYIWLIHGIDMVTARFGMRQPLSSTQAAGVHGHILLAWFSCAIGVTNPGSSGSGKSTILKLLTRLYDTDSGEVLLNGVNAKDLRLESLRGAVAVVPQDTMLFNDTIMQNIRYGRPESSEEEVVAAAKLAHLHDAVVRMPNAYSTVVGERGLKLSGGEKQRVAIARAFLRQPRLLICDEIMASLNELAAGRTSVFVAHRLSTIRSCDTIVVLRDGLVAEQGSHEALMAQPEGLYRAMWELQAAEQQEDEGEAGAVAMGGEDLGGVSSLGASSSAHGGLGPEAGSAECVQGSSQEANDTEEMKAETELGLGQGLWWVHPWLHPPLGPAAAALASVWSSWVAAGR</sequence>
<evidence type="ECO:0000256" key="8">
    <source>
        <dbReference type="SAM" id="Phobius"/>
    </source>
</evidence>
<feature type="non-terminal residue" evidence="11">
    <location>
        <position position="728"/>
    </location>
</feature>
<proteinExistence type="predicted"/>
<dbReference type="GO" id="GO:0140359">
    <property type="term" value="F:ABC-type transporter activity"/>
    <property type="evidence" value="ECO:0007669"/>
    <property type="project" value="InterPro"/>
</dbReference>
<organism evidence="11 12">
    <name type="scientific">Haematococcus lacustris</name>
    <name type="common">Green alga</name>
    <name type="synonym">Haematococcus pluvialis</name>
    <dbReference type="NCBI Taxonomy" id="44745"/>
    <lineage>
        <taxon>Eukaryota</taxon>
        <taxon>Viridiplantae</taxon>
        <taxon>Chlorophyta</taxon>
        <taxon>core chlorophytes</taxon>
        <taxon>Chlorophyceae</taxon>
        <taxon>CS clade</taxon>
        <taxon>Chlamydomonadales</taxon>
        <taxon>Haematococcaceae</taxon>
        <taxon>Haematococcus</taxon>
    </lineage>
</organism>
<dbReference type="InterPro" id="IPR003593">
    <property type="entry name" value="AAA+_ATPase"/>
</dbReference>
<dbReference type="PROSITE" id="PS50893">
    <property type="entry name" value="ABC_TRANSPORTER_2"/>
    <property type="match status" value="1"/>
</dbReference>
<accession>A0A699YZ72</accession>
<gene>
    <name evidence="11" type="ORF">HaLaN_07491</name>
</gene>
<dbReference type="InterPro" id="IPR027417">
    <property type="entry name" value="P-loop_NTPase"/>
</dbReference>
<evidence type="ECO:0000256" key="2">
    <source>
        <dbReference type="ARBA" id="ARBA00022692"/>
    </source>
</evidence>
<evidence type="ECO:0000256" key="7">
    <source>
        <dbReference type="SAM" id="MobiDB-lite"/>
    </source>
</evidence>
<name>A0A699YZ72_HAELA</name>
<comment type="subcellular location">
    <subcellularLocation>
        <location evidence="1">Membrane</location>
        <topology evidence="1">Multi-pass membrane protein</topology>
    </subcellularLocation>
</comment>
<dbReference type="GO" id="GO:0016887">
    <property type="term" value="F:ATP hydrolysis activity"/>
    <property type="evidence" value="ECO:0007669"/>
    <property type="project" value="InterPro"/>
</dbReference>
<evidence type="ECO:0000256" key="1">
    <source>
        <dbReference type="ARBA" id="ARBA00004141"/>
    </source>
</evidence>
<dbReference type="SUPFAM" id="SSF52540">
    <property type="entry name" value="P-loop containing nucleoside triphosphate hydrolases"/>
    <property type="match status" value="1"/>
</dbReference>
<evidence type="ECO:0000259" key="10">
    <source>
        <dbReference type="PROSITE" id="PS50929"/>
    </source>
</evidence>
<dbReference type="Pfam" id="PF00664">
    <property type="entry name" value="ABC_membrane"/>
    <property type="match status" value="1"/>
</dbReference>
<comment type="caution">
    <text evidence="11">The sequence shown here is derived from an EMBL/GenBank/DDBJ whole genome shotgun (WGS) entry which is preliminary data.</text>
</comment>
<evidence type="ECO:0000256" key="3">
    <source>
        <dbReference type="ARBA" id="ARBA00022741"/>
    </source>
</evidence>
<dbReference type="EMBL" id="BLLF01000448">
    <property type="protein sequence ID" value="GFH11909.1"/>
    <property type="molecule type" value="Genomic_DNA"/>
</dbReference>
<feature type="domain" description="ABC transmembrane type-1" evidence="10">
    <location>
        <begin position="1"/>
        <end position="206"/>
    </location>
</feature>
<dbReference type="InterPro" id="IPR039421">
    <property type="entry name" value="Type_1_exporter"/>
</dbReference>
<feature type="non-terminal residue" evidence="11">
    <location>
        <position position="1"/>
    </location>
</feature>
<dbReference type="InterPro" id="IPR036640">
    <property type="entry name" value="ABC1_TM_sf"/>
</dbReference>
<feature type="transmembrane region" description="Helical" evidence="8">
    <location>
        <begin position="143"/>
        <end position="169"/>
    </location>
</feature>
<dbReference type="PROSITE" id="PS50929">
    <property type="entry name" value="ABC_TM1F"/>
    <property type="match status" value="1"/>
</dbReference>